<dbReference type="RefSeq" id="XP_013762906.1">
    <property type="nucleotide sequence ID" value="XM_013907452.1"/>
</dbReference>
<accession>A0A0L0D0L6</accession>
<evidence type="ECO:0000313" key="2">
    <source>
        <dbReference type="EMBL" id="KNC45919.1"/>
    </source>
</evidence>
<sequence>MRAMYQSALKRRREVMDLPAGSGNQANYNGRRADGGGEAGGSGHHASVLAMDDIVDSGGESQSQPSPVKAMAGRSHVARPPLASPMILESDTESDSDILEARPPDAKRSRPLARVLASDDIDDDILFSSDTTAACKTHRMVDEILSSSPDPGFGGPNGSGELGLALAAAAVSALDAAPRAPLSAVDRLRSMLSRKQPTQDLGAARDRNRASRFAVVVDGMAAAFRRARLRLRAQADLAKATASRGSLASTTFRATLASHPMGMSDAQAPFDVVIVACSAQFGVFQALARRELDGSLVDDTLLLVFPLALKQDLVLCAGRAVTILPPYAPVAVAPPLPAIILCAAAVLLRPELAPLGDSPRRMPALAPLAADPCAPRHPLLGGGPSLSQAALSSSGAAHAAHPSGTVAFGALGAFSKNVTVAGVVCRWYPPGEHPFRLGELRLVQAYRSFGLGLIVEPATGALAAVGLPQSLALELGLDTIEAGNAASWRGLHLAGVSVRSRAVVSRVGGLASVMTSICPTKGPAAIAVLLPSVRPDLFDAVPAELPSVQPLKAGARKRVALSGGRAMLERLVVRDESRIRPSWCTRCRRWATTSSPRSRWTTSRSTATT</sequence>
<evidence type="ECO:0000313" key="3">
    <source>
        <dbReference type="Proteomes" id="UP000054408"/>
    </source>
</evidence>
<gene>
    <name evidence="2" type="ORF">AMSG_00034</name>
</gene>
<protein>
    <submittedName>
        <fullName evidence="2">Uncharacterized protein</fullName>
    </submittedName>
</protein>
<proteinExistence type="predicted"/>
<dbReference type="Proteomes" id="UP000054408">
    <property type="component" value="Unassembled WGS sequence"/>
</dbReference>
<feature type="region of interest" description="Disordered" evidence="1">
    <location>
        <begin position="14"/>
        <end position="111"/>
    </location>
</feature>
<organism evidence="2 3">
    <name type="scientific">Thecamonas trahens ATCC 50062</name>
    <dbReference type="NCBI Taxonomy" id="461836"/>
    <lineage>
        <taxon>Eukaryota</taxon>
        <taxon>Apusozoa</taxon>
        <taxon>Apusomonadida</taxon>
        <taxon>Apusomonadidae</taxon>
        <taxon>Thecamonas</taxon>
    </lineage>
</organism>
<name>A0A0L0D0L6_THETB</name>
<dbReference type="AlphaFoldDB" id="A0A0L0D0L6"/>
<dbReference type="EMBL" id="GL349433">
    <property type="protein sequence ID" value="KNC45919.1"/>
    <property type="molecule type" value="Genomic_DNA"/>
</dbReference>
<keyword evidence="3" id="KW-1185">Reference proteome</keyword>
<reference evidence="2 3" key="1">
    <citation type="submission" date="2010-05" db="EMBL/GenBank/DDBJ databases">
        <title>The Genome Sequence of Thecamonas trahens ATCC 50062.</title>
        <authorList>
            <consortium name="The Broad Institute Genome Sequencing Platform"/>
            <person name="Russ C."/>
            <person name="Cuomo C."/>
            <person name="Shea T."/>
            <person name="Young S.K."/>
            <person name="Zeng Q."/>
            <person name="Koehrsen M."/>
            <person name="Haas B."/>
            <person name="Borodovsky M."/>
            <person name="Guigo R."/>
            <person name="Alvarado L."/>
            <person name="Berlin A."/>
            <person name="Bochicchio J."/>
            <person name="Borenstein D."/>
            <person name="Chapman S."/>
            <person name="Chen Z."/>
            <person name="Freedman E."/>
            <person name="Gellesch M."/>
            <person name="Goldberg J."/>
            <person name="Griggs A."/>
            <person name="Gujja S."/>
            <person name="Heilman E."/>
            <person name="Heiman D."/>
            <person name="Hepburn T."/>
            <person name="Howarth C."/>
            <person name="Jen D."/>
            <person name="Larson L."/>
            <person name="Mehta T."/>
            <person name="Park D."/>
            <person name="Pearson M."/>
            <person name="Roberts A."/>
            <person name="Saif S."/>
            <person name="Shenoy N."/>
            <person name="Sisk P."/>
            <person name="Stolte C."/>
            <person name="Sykes S."/>
            <person name="Thomson T."/>
            <person name="Walk T."/>
            <person name="White J."/>
            <person name="Yandava C."/>
            <person name="Burger G."/>
            <person name="Gray M.W."/>
            <person name="Holland P.W.H."/>
            <person name="King N."/>
            <person name="Lang F.B.F."/>
            <person name="Roger A.J."/>
            <person name="Ruiz-Trillo I."/>
            <person name="Lander E."/>
            <person name="Nusbaum C."/>
        </authorList>
    </citation>
    <scope>NUCLEOTIDE SEQUENCE [LARGE SCALE GENOMIC DNA]</scope>
    <source>
        <strain evidence="2 3">ATCC 50062</strain>
    </source>
</reference>
<evidence type="ECO:0000256" key="1">
    <source>
        <dbReference type="SAM" id="MobiDB-lite"/>
    </source>
</evidence>
<dbReference type="GeneID" id="25559864"/>
<feature type="compositionally biased region" description="Basic and acidic residues" evidence="1">
    <location>
        <begin position="99"/>
        <end position="108"/>
    </location>
</feature>